<dbReference type="Proteomes" id="UP000315751">
    <property type="component" value="Unassembled WGS sequence"/>
</dbReference>
<dbReference type="EMBL" id="VITR01000006">
    <property type="protein sequence ID" value="TWB42624.1"/>
    <property type="molecule type" value="Genomic_DNA"/>
</dbReference>
<name>A0A560HAI1_9PROT</name>
<proteinExistence type="predicted"/>
<dbReference type="AlphaFoldDB" id="A0A560HAI1"/>
<feature type="chain" id="PRO_5021964206" description="DUF1579 domain-containing protein" evidence="2">
    <location>
        <begin position="31"/>
        <end position="213"/>
    </location>
</feature>
<dbReference type="RefSeq" id="WP_145732395.1">
    <property type="nucleotide sequence ID" value="NZ_VITR01000006.1"/>
</dbReference>
<evidence type="ECO:0000256" key="1">
    <source>
        <dbReference type="SAM" id="MobiDB-lite"/>
    </source>
</evidence>
<accession>A0A560HAI1</accession>
<gene>
    <name evidence="3" type="ORF">FBZ90_106224</name>
</gene>
<keyword evidence="2" id="KW-0732">Signal</keyword>
<evidence type="ECO:0000313" key="3">
    <source>
        <dbReference type="EMBL" id="TWB42624.1"/>
    </source>
</evidence>
<sequence length="213" mass="23426">MDVASTFTPTRRAALMGAGLMAFAAVPARAERLPTVDRRPTDPDQPDLLTGGPGAGDFDFLAGRWSVLSRRRLNRWVGDDRWDETRASAHGQVMLGGLACLDELELPALADQPGAAVTFRLYDPAARHWAFHRVDGRTGTLQAPLTGRFTGGLFAGRRGDFRGQDFDPLLGQPVEARVVWSRITTTSALWEQAWSADAGRSWETNWTLTFSRT</sequence>
<keyword evidence="4" id="KW-1185">Reference proteome</keyword>
<evidence type="ECO:0000256" key="2">
    <source>
        <dbReference type="SAM" id="SignalP"/>
    </source>
</evidence>
<comment type="caution">
    <text evidence="3">The sequence shown here is derived from an EMBL/GenBank/DDBJ whole genome shotgun (WGS) entry which is preliminary data.</text>
</comment>
<feature type="signal peptide" evidence="2">
    <location>
        <begin position="1"/>
        <end position="30"/>
    </location>
</feature>
<evidence type="ECO:0008006" key="5">
    <source>
        <dbReference type="Google" id="ProtNLM"/>
    </source>
</evidence>
<dbReference type="OrthoDB" id="9814791at2"/>
<organism evidence="3 4">
    <name type="scientific">Nitrospirillum amazonense</name>
    <dbReference type="NCBI Taxonomy" id="28077"/>
    <lineage>
        <taxon>Bacteria</taxon>
        <taxon>Pseudomonadati</taxon>
        <taxon>Pseudomonadota</taxon>
        <taxon>Alphaproteobacteria</taxon>
        <taxon>Rhodospirillales</taxon>
        <taxon>Azospirillaceae</taxon>
        <taxon>Nitrospirillum</taxon>
    </lineage>
</organism>
<reference evidence="3 4" key="1">
    <citation type="submission" date="2019-06" db="EMBL/GenBank/DDBJ databases">
        <title>Genomic Encyclopedia of Type Strains, Phase IV (KMG-V): Genome sequencing to study the core and pangenomes of soil and plant-associated prokaryotes.</title>
        <authorList>
            <person name="Whitman W."/>
        </authorList>
    </citation>
    <scope>NUCLEOTIDE SEQUENCE [LARGE SCALE GENOMIC DNA]</scope>
    <source>
        <strain evidence="3 4">BR 11622</strain>
    </source>
</reference>
<evidence type="ECO:0000313" key="4">
    <source>
        <dbReference type="Proteomes" id="UP000315751"/>
    </source>
</evidence>
<feature type="region of interest" description="Disordered" evidence="1">
    <location>
        <begin position="32"/>
        <end position="54"/>
    </location>
</feature>
<feature type="compositionally biased region" description="Basic and acidic residues" evidence="1">
    <location>
        <begin position="32"/>
        <end position="42"/>
    </location>
</feature>
<protein>
    <recommendedName>
        <fullName evidence="5">DUF1579 domain-containing protein</fullName>
    </recommendedName>
</protein>